<comment type="caution">
    <text evidence="1">The sequence shown here is derived from an EMBL/GenBank/DDBJ whole genome shotgun (WGS) entry which is preliminary data.</text>
</comment>
<evidence type="ECO:0000313" key="1">
    <source>
        <dbReference type="EMBL" id="RIJ30508.1"/>
    </source>
</evidence>
<dbReference type="Pfam" id="PF13450">
    <property type="entry name" value="NAD_binding_8"/>
    <property type="match status" value="1"/>
</dbReference>
<evidence type="ECO:0008006" key="3">
    <source>
        <dbReference type="Google" id="ProtNLM"/>
    </source>
</evidence>
<keyword evidence="2" id="KW-1185">Reference proteome</keyword>
<dbReference type="PANTHER" id="PTHR21197:SF0">
    <property type="entry name" value="UDP-GALACTOPYRANOSE MUTASE"/>
    <property type="match status" value="1"/>
</dbReference>
<dbReference type="GO" id="GO:0005829">
    <property type="term" value="C:cytosol"/>
    <property type="evidence" value="ECO:0007669"/>
    <property type="project" value="TreeGrafter"/>
</dbReference>
<sequence length="460" mass="50960">MAHSGDLGVKDLNASARGNHVSALPEQADYDVVVLGAGISGITLAYDFVRSGRSVLLVDEYETPGGNHISVNLDGRSFDIGAIFFWTGYPQFEMFPGLSELVVPVNWSLQRVTPDMRIARYPIDLRGDLLARPLKHKARMARDLLRMRLRGQSRHSALTFLEYYLGQTLMEDSGILNYVERFYGVPADEINYDFARSRMRPVERAASFSGLASQSFRKMFGKRQHLASEQCVARPKSGFPAYYDAAIGQLHGMGVETRLGAQIGWSASAQAGHALRIDGKPVSAHRIVSTMPLGRTAELAGVEADDAPRSKGLHTLFCQFRGQRGFDSLILYNFHKAGRWKRLTMHSDYYGKADGWEYMSIEITADSAEETPEALFADFRSTARAFGLFDGELELMGHRHTAFAYPVYSHGTAVRRDTMIDALAKAGIETAGRQGRFQYLPTSAEAIKSVRGDISVLPQA</sequence>
<dbReference type="GO" id="GO:0008767">
    <property type="term" value="F:UDP-galactopyranose mutase activity"/>
    <property type="evidence" value="ECO:0007669"/>
    <property type="project" value="TreeGrafter"/>
</dbReference>
<dbReference type="Proteomes" id="UP000266385">
    <property type="component" value="Unassembled WGS sequence"/>
</dbReference>
<proteinExistence type="predicted"/>
<name>A0A399RGM5_9PROT</name>
<protein>
    <recommendedName>
        <fullName evidence="3">FAD-dependent oxidoreductase</fullName>
    </recommendedName>
</protein>
<organism evidence="1 2">
    <name type="scientific">Henriciella mobilis</name>
    <dbReference type="NCBI Taxonomy" id="2305467"/>
    <lineage>
        <taxon>Bacteria</taxon>
        <taxon>Pseudomonadati</taxon>
        <taxon>Pseudomonadota</taxon>
        <taxon>Alphaproteobacteria</taxon>
        <taxon>Hyphomonadales</taxon>
        <taxon>Hyphomonadaceae</taxon>
        <taxon>Henriciella</taxon>
    </lineage>
</organism>
<evidence type="ECO:0000313" key="2">
    <source>
        <dbReference type="Proteomes" id="UP000266385"/>
    </source>
</evidence>
<dbReference type="EMBL" id="QWFX01000006">
    <property type="protein sequence ID" value="RIJ30508.1"/>
    <property type="molecule type" value="Genomic_DNA"/>
</dbReference>
<gene>
    <name evidence="1" type="ORF">D1223_07735</name>
</gene>
<reference evidence="1 2" key="1">
    <citation type="submission" date="2018-08" db="EMBL/GenBank/DDBJ databases">
        <title>Henriciella mobilis sp. nov., isolated from seawater.</title>
        <authorList>
            <person name="Cheng H."/>
            <person name="Wu Y.-H."/>
            <person name="Xu X.-W."/>
            <person name="Guo L.-L."/>
        </authorList>
    </citation>
    <scope>NUCLEOTIDE SEQUENCE [LARGE SCALE GENOMIC DNA]</scope>
    <source>
        <strain evidence="1 2">JN25</strain>
    </source>
</reference>
<dbReference type="Gene3D" id="3.50.50.60">
    <property type="entry name" value="FAD/NAD(P)-binding domain"/>
    <property type="match status" value="1"/>
</dbReference>
<accession>A0A399RGM5</accession>
<dbReference type="AlphaFoldDB" id="A0A399RGM5"/>
<dbReference type="InterPro" id="IPR036188">
    <property type="entry name" value="FAD/NAD-bd_sf"/>
</dbReference>
<dbReference type="GO" id="GO:0050660">
    <property type="term" value="F:flavin adenine dinucleotide binding"/>
    <property type="evidence" value="ECO:0007669"/>
    <property type="project" value="TreeGrafter"/>
</dbReference>
<dbReference type="SUPFAM" id="SSF51905">
    <property type="entry name" value="FAD/NAD(P)-binding domain"/>
    <property type="match status" value="1"/>
</dbReference>
<dbReference type="PANTHER" id="PTHR21197">
    <property type="entry name" value="UDP-GALACTOPYRANOSE MUTASE"/>
    <property type="match status" value="1"/>
</dbReference>